<protein>
    <submittedName>
        <fullName evidence="2">Uncharacterized protein</fullName>
    </submittedName>
</protein>
<evidence type="ECO:0000313" key="2">
    <source>
        <dbReference type="EMBL" id="MBA0615870.1"/>
    </source>
</evidence>
<evidence type="ECO:0000256" key="1">
    <source>
        <dbReference type="SAM" id="MobiDB-lite"/>
    </source>
</evidence>
<name>A0A7J8RQN6_GOSDV</name>
<gene>
    <name evidence="2" type="ORF">Godav_015977</name>
</gene>
<accession>A0A7J8RQN6</accession>
<comment type="caution">
    <text evidence="2">The sequence shown here is derived from an EMBL/GenBank/DDBJ whole genome shotgun (WGS) entry which is preliminary data.</text>
</comment>
<reference evidence="2 3" key="1">
    <citation type="journal article" date="2019" name="Genome Biol. Evol.">
        <title>Insights into the evolution of the New World diploid cottons (Gossypium, subgenus Houzingenia) based on genome sequencing.</title>
        <authorList>
            <person name="Grover C.E."/>
            <person name="Arick M.A. 2nd"/>
            <person name="Thrash A."/>
            <person name="Conover J.L."/>
            <person name="Sanders W.S."/>
            <person name="Peterson D.G."/>
            <person name="Frelichowski J.E."/>
            <person name="Scheffler J.A."/>
            <person name="Scheffler B.E."/>
            <person name="Wendel J.F."/>
        </authorList>
    </citation>
    <scope>NUCLEOTIDE SEQUENCE [LARGE SCALE GENOMIC DNA]</scope>
    <source>
        <strain evidence="2">27</strain>
        <tissue evidence="2">Leaf</tissue>
    </source>
</reference>
<proteinExistence type="predicted"/>
<dbReference type="Proteomes" id="UP000593561">
    <property type="component" value="Unassembled WGS sequence"/>
</dbReference>
<dbReference type="PANTHER" id="PTHR33356:SF5">
    <property type="entry name" value="TIP41-LIKE PROTEIN"/>
    <property type="match status" value="1"/>
</dbReference>
<dbReference type="AlphaFoldDB" id="A0A7J8RQN6"/>
<keyword evidence="3" id="KW-1185">Reference proteome</keyword>
<feature type="compositionally biased region" description="Basic and acidic residues" evidence="1">
    <location>
        <begin position="376"/>
        <end position="394"/>
    </location>
</feature>
<feature type="region of interest" description="Disordered" evidence="1">
    <location>
        <begin position="365"/>
        <end position="399"/>
    </location>
</feature>
<dbReference type="PANTHER" id="PTHR33356">
    <property type="entry name" value="TIP41-LIKE PROTEIN"/>
    <property type="match status" value="1"/>
</dbReference>
<evidence type="ECO:0000313" key="3">
    <source>
        <dbReference type="Proteomes" id="UP000593561"/>
    </source>
</evidence>
<feature type="non-terminal residue" evidence="2">
    <location>
        <position position="1"/>
    </location>
</feature>
<sequence>FLTDDDFFADGVKATNNTNNLKDGFGLELDGSKSLFPFEIPGGFGSLGLSPDLGSPVESVLGSTETESDEDYLAGLTRQMAHSTLEDDSHRNDRSFAAENTKGWVLSSSPQSTLCALPSGCGCKQGSSRGSPNCKSRVSSPPGTWDLLYAAAGEVERLRMNEEGYGGFSNRGLLGPPARKPSPNLDVSGFYTQQSLSHNKLRTTHFQQLKQQQLMKQQNALAWGGLKQQQENHVVQNRGRYASRTLGLAPSAWPPLQQQKQQPQPPNGSGMRAVFLGNPNGKRECAGTGVFLPRRVGSFSEPRKKSACPTVLVPARVAQALNLNLDEIGAQPQLQHPRFNPSFTSGSNNAAALRLRSGGNFVGNQKQRSLRPQQEMSHEVRLPQEVKKKEENKEFSSFSDGYGTQPAAFVPFGWGWAN</sequence>
<organism evidence="2 3">
    <name type="scientific">Gossypium davidsonii</name>
    <name type="common">Davidson's cotton</name>
    <name type="synonym">Gossypium klotzschianum subsp. davidsonii</name>
    <dbReference type="NCBI Taxonomy" id="34287"/>
    <lineage>
        <taxon>Eukaryota</taxon>
        <taxon>Viridiplantae</taxon>
        <taxon>Streptophyta</taxon>
        <taxon>Embryophyta</taxon>
        <taxon>Tracheophyta</taxon>
        <taxon>Spermatophyta</taxon>
        <taxon>Magnoliopsida</taxon>
        <taxon>eudicotyledons</taxon>
        <taxon>Gunneridae</taxon>
        <taxon>Pentapetalae</taxon>
        <taxon>rosids</taxon>
        <taxon>malvids</taxon>
        <taxon>Malvales</taxon>
        <taxon>Malvaceae</taxon>
        <taxon>Malvoideae</taxon>
        <taxon>Gossypium</taxon>
    </lineage>
</organism>
<dbReference type="EMBL" id="JABFAC010000006">
    <property type="protein sequence ID" value="MBA0615870.1"/>
    <property type="molecule type" value="Genomic_DNA"/>
</dbReference>
<feature type="compositionally biased region" description="Polar residues" evidence="1">
    <location>
        <begin position="365"/>
        <end position="375"/>
    </location>
</feature>